<dbReference type="Gene3D" id="1.20.1560.10">
    <property type="entry name" value="ABC transporter type 1, transmembrane domain"/>
    <property type="match status" value="3"/>
</dbReference>
<dbReference type="InterPro" id="IPR003439">
    <property type="entry name" value="ABC_transporter-like_ATP-bd"/>
</dbReference>
<evidence type="ECO:0000256" key="7">
    <source>
        <dbReference type="ARBA" id="ARBA00022989"/>
    </source>
</evidence>
<keyword evidence="6" id="KW-0067">ATP-binding</keyword>
<proteinExistence type="predicted"/>
<feature type="transmembrane region" description="Helical" evidence="11">
    <location>
        <begin position="1694"/>
        <end position="1712"/>
    </location>
</feature>
<dbReference type="InterPro" id="IPR011527">
    <property type="entry name" value="ABC1_TM_dom"/>
</dbReference>
<dbReference type="GO" id="GO:0140359">
    <property type="term" value="F:ABC-type transporter activity"/>
    <property type="evidence" value="ECO:0007669"/>
    <property type="project" value="InterPro"/>
</dbReference>
<evidence type="ECO:0000256" key="3">
    <source>
        <dbReference type="ARBA" id="ARBA00022692"/>
    </source>
</evidence>
<dbReference type="FunFam" id="3.40.50.300:FF:001172">
    <property type="entry name" value="Cystic fibrosis transmembrane conductance regulator"/>
    <property type="match status" value="1"/>
</dbReference>
<feature type="transmembrane region" description="Helical" evidence="11">
    <location>
        <begin position="482"/>
        <end position="510"/>
    </location>
</feature>
<dbReference type="Proteomes" id="UP000566819">
    <property type="component" value="Unassembled WGS sequence"/>
</dbReference>
<feature type="domain" description="ABC transporter" evidence="12">
    <location>
        <begin position="1169"/>
        <end position="1402"/>
    </location>
</feature>
<feature type="domain" description="ABC transporter" evidence="12">
    <location>
        <begin position="605"/>
        <end position="835"/>
    </location>
</feature>
<sequence length="1745" mass="194556">MFPHGQAPEAFDGGVSSCHRHDDITWPSRVNDLRTITAAILLVLAPTRLYYLRGANIKVSKNSLGAFKLVTIILLLVLNIVILAFSIGYQAPGTKVASNVLSCVVTIVLCFLSYQEHRLSIQPSTLLSVYLLASLLGDLLLWGNVFPPDEIPILVALYAAGYGMKFILLVLELQSKASILKSPYNQLPTEATSGISGRLLFLWVNPIFVQGYYNILAIKDIPELDERLASAYVRDAMQHSWKTRPKSHGKRILLLTIMRCLRWPLLAVVFPRLSLIALKFSGPLLISRTIKYVSEPVTMLGEDNTGQILIIAAIFIYTGIAICTTSYKYLLNRVSAMLRGGVVSLVYSQSLAIQDRKNNESAAITLMSTDVDTVADAITNIHEIWAQIVEVLIGFCLLTTKLGWASLVPFFVILCSYKISSPITGKIRVRQKVYMAAIQKRIAMVSSMLGSMKSLKMMGLSDTIQAKVQEQRMLEIDSSKRFRWMVVALNMVGNVPVLTPAATFIVYAIIAHLRGSEPLDTNLAFTSMAIISLVSTPAMTLITIVPGLAAALACLERLQTFLLEPSREDERFVSESDLAPKSVPPYTDIETRPPQEPLIKVVPSISIDQLTVKPAPDAKFALNHISMDFQPSSITMMVGPIGSGKTTFLKAILGELPFLGNIHVSSKEIGYCAQTPWLQNGSIRQNIFGLLDCSEIDEQWLQTVIHACALDKDIALLPDGVDTLIGSRGVILSGGQKHRVALARAIFQRFNTVLLDDILSALDSNTESQVVNRLFSSNGLFRKLGTTVFLATHSTRNLHFADQIVVLGTDGKIVQQGTFDILRSQEGYIGNLLLSSVQNAEHSSQPSAPEITTKVSKSSSPSTSEDRSRKTDDMSVYGYWFKSVSSMSLVAFIISTALYAGFRAFAQYWLKWWAEDGSHMGKYVSVYAVLSVAALLSEAMTISWALIRIGPKIGERLHYTLLQTVMRAPQSFFSTVDTGITLNRFSQDMNLIDRVLPTSAMNVVIPIYIIQRIYLATSRQLRMLDLESRSPLYSQFMETLEGVATIRAFGWESRSIATNTERLDVSQRPYYLMFCIQRWLSLVLDLLVAGLAVLVITLAVKLRSTTSGGQIGIALNSVMDFSALLLRLVETWTQVETSLGAISRLKNFEADTVPEDKPEENVIPPESWPESGGIEFCSVSASYGTPALRDISMKILPGQKVGICGRTGSGKSSLLSILLRLLDLDSGNIIIDGYDTRSLPRNLLRTRVTAIPQDPFVMNSSFRANLDPSLLIQDDKIIAALTKVDLWSIIENRGGLDAIAASQPLSQGQQQLFCLARAMLRRSSILILDEATSSVDVETEKEIRKVVDAEFQGKTVITVAHRIEAIVDCDLVAVLDRGRLVEFGSPEILRFCPTNKRRYQLFLDARQILWLLEHNAISPAQFEKNFLLDSKTIDDRNKSDIFVRVLAVGQALWFCINIIAHDAQGLPVMTLEITTIGIIVDSLLVYYFWKEKSTDVTSIEIINMNMTLSEIILLEEDEAARIRPYFRTPLDFASCEIWSFNLIYHYLMNILKNIRPQIWQRDKESFGRRSDNDVRTLSGRAMAITVIATVVFMGTNFIAWNFQFLTPTERLLWRLSYCGIVGIAVIGLPLREYLFSQSRVKTMQERVQKCREILEESKLSGGKTKWTDRLVYRLWWPAMEIRNNSPEQNPDRNVSLLFAIVVVMGFAGYTLFRAYTLVEDIVALRALPTDAYSTVNWWAFIPHIG</sequence>
<name>A0A8H4R929_9HELO</name>
<feature type="region of interest" description="Disordered" evidence="10">
    <location>
        <begin position="843"/>
        <end position="870"/>
    </location>
</feature>
<dbReference type="Pfam" id="PF00664">
    <property type="entry name" value="ABC_membrane"/>
    <property type="match status" value="3"/>
</dbReference>
<organism evidence="14 15">
    <name type="scientific">Cudoniella acicularis</name>
    <dbReference type="NCBI Taxonomy" id="354080"/>
    <lineage>
        <taxon>Eukaryota</taxon>
        <taxon>Fungi</taxon>
        <taxon>Dikarya</taxon>
        <taxon>Ascomycota</taxon>
        <taxon>Pezizomycotina</taxon>
        <taxon>Leotiomycetes</taxon>
        <taxon>Helotiales</taxon>
        <taxon>Tricladiaceae</taxon>
        <taxon>Cudoniella</taxon>
    </lineage>
</organism>
<accession>A0A8H4R929</accession>
<feature type="transmembrane region" description="Helical" evidence="11">
    <location>
        <begin position="126"/>
        <end position="145"/>
    </location>
</feature>
<keyword evidence="7 11" id="KW-1133">Transmembrane helix</keyword>
<evidence type="ECO:0000256" key="10">
    <source>
        <dbReference type="SAM" id="MobiDB-lite"/>
    </source>
</evidence>
<evidence type="ECO:0000256" key="8">
    <source>
        <dbReference type="ARBA" id="ARBA00023136"/>
    </source>
</evidence>
<dbReference type="CDD" id="cd18579">
    <property type="entry name" value="ABC_6TM_ABCC_D1"/>
    <property type="match status" value="1"/>
</dbReference>
<reference evidence="14 15" key="1">
    <citation type="submission" date="2020-03" db="EMBL/GenBank/DDBJ databases">
        <title>Draft Genome Sequence of Cudoniella acicularis.</title>
        <authorList>
            <person name="Buettner E."/>
            <person name="Kellner H."/>
        </authorList>
    </citation>
    <scope>NUCLEOTIDE SEQUENCE [LARGE SCALE GENOMIC DNA]</scope>
    <source>
        <strain evidence="14 15">DSM 108380</strain>
    </source>
</reference>
<keyword evidence="4" id="KW-0677">Repeat</keyword>
<dbReference type="EMBL" id="JAAMPI010001681">
    <property type="protein sequence ID" value="KAF4624351.1"/>
    <property type="molecule type" value="Genomic_DNA"/>
</dbReference>
<feature type="transmembrane region" description="Helical" evidence="11">
    <location>
        <begin position="151"/>
        <end position="171"/>
    </location>
</feature>
<dbReference type="Gene3D" id="3.40.50.300">
    <property type="entry name" value="P-loop containing nucleotide triphosphate hydrolases"/>
    <property type="match status" value="2"/>
</dbReference>
<evidence type="ECO:0000256" key="4">
    <source>
        <dbReference type="ARBA" id="ARBA00022737"/>
    </source>
</evidence>
<keyword evidence="2" id="KW-0813">Transport</keyword>
<dbReference type="InterPro" id="IPR036640">
    <property type="entry name" value="ABC1_TM_sf"/>
</dbReference>
<gene>
    <name evidence="14" type="ORF">G7Y89_g13820</name>
</gene>
<feature type="transmembrane region" description="Helical" evidence="11">
    <location>
        <begin position="1577"/>
        <end position="1599"/>
    </location>
</feature>
<keyword evidence="8 11" id="KW-0472">Membrane</keyword>
<dbReference type="PROSITE" id="PS00211">
    <property type="entry name" value="ABC_TRANSPORTER_1"/>
    <property type="match status" value="1"/>
</dbReference>
<feature type="transmembrane region" description="Helical" evidence="11">
    <location>
        <begin position="926"/>
        <end position="947"/>
    </location>
</feature>
<feature type="transmembrane region" description="Helical" evidence="11">
    <location>
        <begin position="308"/>
        <end position="330"/>
    </location>
</feature>
<keyword evidence="9" id="KW-0325">Glycoprotein</keyword>
<dbReference type="InterPro" id="IPR044746">
    <property type="entry name" value="ABCC_6TM_D1"/>
</dbReference>
<evidence type="ECO:0000259" key="13">
    <source>
        <dbReference type="PROSITE" id="PS50929"/>
    </source>
</evidence>
<dbReference type="PANTHER" id="PTHR24223:SF345">
    <property type="entry name" value="ABC MULTIDRUG TRANSPORTER (EUROFUNG)"/>
    <property type="match status" value="1"/>
</dbReference>
<feature type="transmembrane region" description="Helical" evidence="11">
    <location>
        <begin position="1466"/>
        <end position="1489"/>
    </location>
</feature>
<dbReference type="InterPro" id="IPR027417">
    <property type="entry name" value="P-loop_NTPase"/>
</dbReference>
<feature type="transmembrane region" description="Helical" evidence="11">
    <location>
        <begin position="33"/>
        <end position="52"/>
    </location>
</feature>
<feature type="transmembrane region" description="Helical" evidence="11">
    <location>
        <begin position="1611"/>
        <end position="1630"/>
    </location>
</feature>
<dbReference type="InterPro" id="IPR017871">
    <property type="entry name" value="ABC_transporter-like_CS"/>
</dbReference>
<feature type="transmembrane region" description="Helical" evidence="11">
    <location>
        <begin position="530"/>
        <end position="555"/>
    </location>
</feature>
<dbReference type="InterPro" id="IPR003593">
    <property type="entry name" value="AAA+_ATPase"/>
</dbReference>
<dbReference type="GO" id="GO:0016020">
    <property type="term" value="C:membrane"/>
    <property type="evidence" value="ECO:0007669"/>
    <property type="project" value="UniProtKB-SubCell"/>
</dbReference>
<evidence type="ECO:0000259" key="12">
    <source>
        <dbReference type="PROSITE" id="PS50893"/>
    </source>
</evidence>
<dbReference type="FunFam" id="1.20.1560.10:FF:000066">
    <property type="entry name" value="ABC multidrug transporter (Eurofung)"/>
    <property type="match status" value="1"/>
</dbReference>
<keyword evidence="3 11" id="KW-0812">Transmembrane</keyword>
<dbReference type="PROSITE" id="PS50893">
    <property type="entry name" value="ABC_TRANSPORTER_2"/>
    <property type="match status" value="2"/>
</dbReference>
<dbReference type="GO" id="GO:0016887">
    <property type="term" value="F:ATP hydrolysis activity"/>
    <property type="evidence" value="ECO:0007669"/>
    <property type="project" value="InterPro"/>
</dbReference>
<dbReference type="OrthoDB" id="6500128at2759"/>
<dbReference type="FunFam" id="1.20.1560.10:FF:000055">
    <property type="entry name" value="ABC multidrug transporter (Eurofung)"/>
    <property type="match status" value="1"/>
</dbReference>
<dbReference type="InterPro" id="IPR044726">
    <property type="entry name" value="ABCC_6TM_D2"/>
</dbReference>
<dbReference type="Pfam" id="PF00005">
    <property type="entry name" value="ABC_tran"/>
    <property type="match status" value="2"/>
</dbReference>
<feature type="transmembrane region" description="Helical" evidence="11">
    <location>
        <begin position="64"/>
        <end position="90"/>
    </location>
</feature>
<evidence type="ECO:0000256" key="11">
    <source>
        <dbReference type="SAM" id="Phobius"/>
    </source>
</evidence>
<dbReference type="Pfam" id="PF24357">
    <property type="entry name" value="TMD0_ABC"/>
    <property type="match status" value="1"/>
</dbReference>
<protein>
    <submittedName>
        <fullName evidence="14">Uncharacterized protein</fullName>
    </submittedName>
</protein>
<feature type="transmembrane region" description="Helical" evidence="11">
    <location>
        <begin position="96"/>
        <end position="114"/>
    </location>
</feature>
<dbReference type="PROSITE" id="PS50929">
    <property type="entry name" value="ABC_TM1F"/>
    <property type="match status" value="2"/>
</dbReference>
<comment type="subcellular location">
    <subcellularLocation>
        <location evidence="1">Membrane</location>
        <topology evidence="1">Multi-pass membrane protein</topology>
    </subcellularLocation>
</comment>
<feature type="transmembrane region" description="Helical" evidence="11">
    <location>
        <begin position="1441"/>
        <end position="1460"/>
    </location>
</feature>
<dbReference type="CDD" id="cd18580">
    <property type="entry name" value="ABC_6TM_ABCC_D2"/>
    <property type="match status" value="1"/>
</dbReference>
<dbReference type="GO" id="GO:0005524">
    <property type="term" value="F:ATP binding"/>
    <property type="evidence" value="ECO:0007669"/>
    <property type="project" value="UniProtKB-KW"/>
</dbReference>
<evidence type="ECO:0000256" key="2">
    <source>
        <dbReference type="ARBA" id="ARBA00022448"/>
    </source>
</evidence>
<feature type="compositionally biased region" description="Low complexity" evidence="10">
    <location>
        <begin position="852"/>
        <end position="863"/>
    </location>
</feature>
<evidence type="ECO:0000256" key="5">
    <source>
        <dbReference type="ARBA" id="ARBA00022741"/>
    </source>
</evidence>
<feature type="transmembrane region" description="Helical" evidence="11">
    <location>
        <begin position="1111"/>
        <end position="1129"/>
    </location>
</feature>
<evidence type="ECO:0000256" key="6">
    <source>
        <dbReference type="ARBA" id="ARBA00022840"/>
    </source>
</evidence>
<evidence type="ECO:0000256" key="9">
    <source>
        <dbReference type="ARBA" id="ARBA00023180"/>
    </source>
</evidence>
<evidence type="ECO:0000313" key="14">
    <source>
        <dbReference type="EMBL" id="KAF4624351.1"/>
    </source>
</evidence>
<feature type="transmembrane region" description="Helical" evidence="11">
    <location>
        <begin position="1079"/>
        <end position="1099"/>
    </location>
</feature>
<feature type="domain" description="ABC transmembrane type-1" evidence="13">
    <location>
        <begin position="887"/>
        <end position="1137"/>
    </location>
</feature>
<dbReference type="SUPFAM" id="SSF52540">
    <property type="entry name" value="P-loop containing nucleoside triphosphate hydrolases"/>
    <property type="match status" value="2"/>
</dbReference>
<feature type="transmembrane region" description="Helical" evidence="11">
    <location>
        <begin position="879"/>
        <end position="906"/>
    </location>
</feature>
<evidence type="ECO:0000256" key="1">
    <source>
        <dbReference type="ARBA" id="ARBA00004141"/>
    </source>
</evidence>
<dbReference type="SMART" id="SM00382">
    <property type="entry name" value="AAA"/>
    <property type="match status" value="2"/>
</dbReference>
<dbReference type="PANTHER" id="PTHR24223">
    <property type="entry name" value="ATP-BINDING CASSETTE SUB-FAMILY C"/>
    <property type="match status" value="1"/>
</dbReference>
<feature type="domain" description="ABC transmembrane type-1" evidence="13">
    <location>
        <begin position="277"/>
        <end position="550"/>
    </location>
</feature>
<keyword evidence="5" id="KW-0547">Nucleotide-binding</keyword>
<dbReference type="InterPro" id="IPR056227">
    <property type="entry name" value="TMD0_ABC"/>
</dbReference>
<comment type="caution">
    <text evidence="14">The sequence shown here is derived from an EMBL/GenBank/DDBJ whole genome shotgun (WGS) entry which is preliminary data.</text>
</comment>
<evidence type="ECO:0000313" key="15">
    <source>
        <dbReference type="Proteomes" id="UP000566819"/>
    </source>
</evidence>
<keyword evidence="15" id="KW-1185">Reference proteome</keyword>
<dbReference type="InterPro" id="IPR050173">
    <property type="entry name" value="ABC_transporter_C-like"/>
</dbReference>
<dbReference type="SUPFAM" id="SSF90123">
    <property type="entry name" value="ABC transporter transmembrane region"/>
    <property type="match status" value="2"/>
</dbReference>